<comment type="caution">
    <text evidence="10">The sequence shown here is derived from an EMBL/GenBank/DDBJ whole genome shotgun (WGS) entry which is preliminary data.</text>
</comment>
<evidence type="ECO:0000313" key="11">
    <source>
        <dbReference type="Proteomes" id="UP001597101"/>
    </source>
</evidence>
<feature type="compositionally biased region" description="Low complexity" evidence="9">
    <location>
        <begin position="18"/>
        <end position="30"/>
    </location>
</feature>
<evidence type="ECO:0000256" key="9">
    <source>
        <dbReference type="SAM" id="MobiDB-lite"/>
    </source>
</evidence>
<gene>
    <name evidence="10" type="ORF">ACFQ14_14070</name>
</gene>
<dbReference type="EMBL" id="JBHTJV010000013">
    <property type="protein sequence ID" value="MFD0917533.1"/>
    <property type="molecule type" value="Genomic_DNA"/>
</dbReference>
<feature type="transmembrane region" description="Helical" evidence="8">
    <location>
        <begin position="93"/>
        <end position="111"/>
    </location>
</feature>
<keyword evidence="3 8" id="KW-1003">Cell membrane</keyword>
<keyword evidence="11" id="KW-1185">Reference proteome</keyword>
<evidence type="ECO:0000256" key="8">
    <source>
        <dbReference type="HAMAP-Rule" id="MF_01085"/>
    </source>
</evidence>
<evidence type="ECO:0000256" key="2">
    <source>
        <dbReference type="ARBA" id="ARBA00008255"/>
    </source>
</evidence>
<dbReference type="InterPro" id="IPR021147">
    <property type="entry name" value="DUF697"/>
</dbReference>
<name>A0ABW3FIC3_9HYPH</name>
<evidence type="ECO:0000256" key="6">
    <source>
        <dbReference type="ARBA" id="ARBA00022989"/>
    </source>
</evidence>
<evidence type="ECO:0000256" key="3">
    <source>
        <dbReference type="ARBA" id="ARBA00022475"/>
    </source>
</evidence>
<dbReference type="InterPro" id="IPR006507">
    <property type="entry name" value="UPF0283"/>
</dbReference>
<evidence type="ECO:0000256" key="4">
    <source>
        <dbReference type="ARBA" id="ARBA00022519"/>
    </source>
</evidence>
<evidence type="ECO:0000256" key="1">
    <source>
        <dbReference type="ARBA" id="ARBA00004429"/>
    </source>
</evidence>
<dbReference type="PANTHER" id="PTHR39342:SF1">
    <property type="entry name" value="UPF0283 MEMBRANE PROTEIN YCJF"/>
    <property type="match status" value="1"/>
</dbReference>
<keyword evidence="5 8" id="KW-0812">Transmembrane</keyword>
<feature type="transmembrane region" description="Helical" evidence="8">
    <location>
        <begin position="123"/>
        <end position="144"/>
    </location>
</feature>
<feature type="region of interest" description="Disordered" evidence="9">
    <location>
        <begin position="1"/>
        <end position="50"/>
    </location>
</feature>
<organism evidence="10 11">
    <name type="scientific">Pseudahrensia aquimaris</name>
    <dbReference type="NCBI Taxonomy" id="744461"/>
    <lineage>
        <taxon>Bacteria</taxon>
        <taxon>Pseudomonadati</taxon>
        <taxon>Pseudomonadota</taxon>
        <taxon>Alphaproteobacteria</taxon>
        <taxon>Hyphomicrobiales</taxon>
        <taxon>Ahrensiaceae</taxon>
        <taxon>Pseudahrensia</taxon>
    </lineage>
</organism>
<dbReference type="RefSeq" id="WP_377213390.1">
    <property type="nucleotide sequence ID" value="NZ_JBHTJV010000013.1"/>
</dbReference>
<reference evidence="11" key="1">
    <citation type="journal article" date="2019" name="Int. J. Syst. Evol. Microbiol.">
        <title>The Global Catalogue of Microorganisms (GCM) 10K type strain sequencing project: providing services to taxonomists for standard genome sequencing and annotation.</title>
        <authorList>
            <consortium name="The Broad Institute Genomics Platform"/>
            <consortium name="The Broad Institute Genome Sequencing Center for Infectious Disease"/>
            <person name="Wu L."/>
            <person name="Ma J."/>
        </authorList>
    </citation>
    <scope>NUCLEOTIDE SEQUENCE [LARGE SCALE GENOMIC DNA]</scope>
    <source>
        <strain evidence="11">CCUG 60023</strain>
    </source>
</reference>
<comment type="subcellular location">
    <subcellularLocation>
        <location evidence="1">Cell inner membrane</location>
        <topology evidence="1">Multi-pass membrane protein</topology>
    </subcellularLocation>
    <subcellularLocation>
        <location evidence="8">Cell membrane</location>
        <topology evidence="8">Multi-pass membrane protein</topology>
    </subcellularLocation>
</comment>
<feature type="compositionally biased region" description="Basic residues" evidence="9">
    <location>
        <begin position="31"/>
        <end position="43"/>
    </location>
</feature>
<proteinExistence type="inferred from homology"/>
<evidence type="ECO:0000256" key="7">
    <source>
        <dbReference type="ARBA" id="ARBA00023136"/>
    </source>
</evidence>
<keyword evidence="7 8" id="KW-0472">Membrane</keyword>
<sequence>MSDNKPRRPRAIVLPDETASASKTAKPASTKAKRKQSKQRRPRAVKDAPVLREVPLEAAQRFDTVPKTLDALAEDLPPPPAPPSSKRFKWSKVFFAAAGGLISLAFGLWLDQLVRDLFARQDWLGWIAVGLTALLILAIVALIVREVMALRRLSQISSLQKAAEQARIGNDMKQARSVSAQIVDLYEDRPDTAAGRAALKSHSEEIIDGRDLIHLTERDLLRPLDAKARAMVMASAKRVSVVTAVSPRAIVDISYVLLENTRLIRSIAEHYGGRPGTLGFWRLARTVLTHLAVTGSIAVGDGLMQQLIGSGLAAKLSARLGEGVVNGMLTARIGIAAIDVCRPLPFAKEARPGVKDFMGELLKGANVQDSAQKS</sequence>
<evidence type="ECO:0000256" key="5">
    <source>
        <dbReference type="ARBA" id="ARBA00022692"/>
    </source>
</evidence>
<evidence type="ECO:0000313" key="10">
    <source>
        <dbReference type="EMBL" id="MFD0917533.1"/>
    </source>
</evidence>
<dbReference type="Proteomes" id="UP001597101">
    <property type="component" value="Unassembled WGS sequence"/>
</dbReference>
<keyword evidence="4" id="KW-0997">Cell inner membrane</keyword>
<comment type="similarity">
    <text evidence="2 8">Belongs to the UPF0283 family.</text>
</comment>
<accession>A0ABW3FIC3</accession>
<dbReference type="HAMAP" id="MF_01085">
    <property type="entry name" value="UPF0283"/>
    <property type="match status" value="1"/>
</dbReference>
<protein>
    <recommendedName>
        <fullName evidence="8">UPF0283 membrane protein ACFQ14_14070</fullName>
    </recommendedName>
</protein>
<dbReference type="Pfam" id="PF05128">
    <property type="entry name" value="DUF697"/>
    <property type="match status" value="1"/>
</dbReference>
<dbReference type="NCBIfam" id="TIGR01620">
    <property type="entry name" value="hyp_HI0043"/>
    <property type="match status" value="1"/>
</dbReference>
<keyword evidence="6 8" id="KW-1133">Transmembrane helix</keyword>
<dbReference type="PANTHER" id="PTHR39342">
    <property type="entry name" value="UPF0283 MEMBRANE PROTEIN YCJF"/>
    <property type="match status" value="1"/>
</dbReference>